<comment type="similarity">
    <text evidence="2 9">Belongs to the RNA polymerase beta chain family.</text>
</comment>
<evidence type="ECO:0000256" key="8">
    <source>
        <dbReference type="ARBA" id="ARBA00025127"/>
    </source>
</evidence>
<evidence type="ECO:0000259" key="12">
    <source>
        <dbReference type="Pfam" id="PF08221"/>
    </source>
</evidence>
<comment type="subunit">
    <text evidence="3 9">Component of the RNA polymerase III (Pol III) complex consisting of 17 subunits.</text>
</comment>
<dbReference type="GO" id="GO:0003697">
    <property type="term" value="F:single-stranded DNA binding"/>
    <property type="evidence" value="ECO:0007669"/>
    <property type="project" value="UniProtKB-UniRule"/>
</dbReference>
<dbReference type="InterPro" id="IPR036388">
    <property type="entry name" value="WH-like_DNA-bd_sf"/>
</dbReference>
<dbReference type="SUPFAM" id="SSF46785">
    <property type="entry name" value="Winged helix' DNA-binding domain"/>
    <property type="match status" value="1"/>
</dbReference>
<dbReference type="GO" id="GO:0005666">
    <property type="term" value="C:RNA polymerase III complex"/>
    <property type="evidence" value="ECO:0007669"/>
    <property type="project" value="UniProtKB-UniRule"/>
</dbReference>
<evidence type="ECO:0000313" key="14">
    <source>
        <dbReference type="EMBL" id="CED85196.1"/>
    </source>
</evidence>
<feature type="domain" description="DNA-directed RNA polymerase III subunit RPC3 winged-helix" evidence="13">
    <location>
        <begin position="509"/>
        <end position="584"/>
    </location>
</feature>
<protein>
    <recommendedName>
        <fullName evidence="4 9">DNA-directed RNA polymerase III subunit RPC3</fullName>
        <shortName evidence="9">RNA polymerase III subunit C3</shortName>
    </recommendedName>
</protein>
<dbReference type="Gene3D" id="1.10.10.10">
    <property type="entry name" value="Winged helix-like DNA-binding domain superfamily/Winged helix DNA-binding domain"/>
    <property type="match status" value="3"/>
</dbReference>
<dbReference type="Pfam" id="PF22536">
    <property type="entry name" value="WHD_POLR3C"/>
    <property type="match status" value="1"/>
</dbReference>
<accession>A0A0F7SUK5</accession>
<dbReference type="Pfam" id="PF08221">
    <property type="entry name" value="HTH_9"/>
    <property type="match status" value="1"/>
</dbReference>
<evidence type="ECO:0000256" key="1">
    <source>
        <dbReference type="ARBA" id="ARBA00004123"/>
    </source>
</evidence>
<feature type="compositionally biased region" description="Polar residues" evidence="10">
    <location>
        <begin position="139"/>
        <end position="156"/>
    </location>
</feature>
<keyword evidence="6 9" id="KW-0804">Transcription</keyword>
<dbReference type="Pfam" id="PF05645">
    <property type="entry name" value="RNA_pol_Rpc82"/>
    <property type="match status" value="1"/>
</dbReference>
<dbReference type="AlphaFoldDB" id="A0A0F7SUK5"/>
<dbReference type="PANTHER" id="PTHR12949:SF0">
    <property type="entry name" value="DNA-DIRECTED RNA POLYMERASE III SUBUNIT RPC3"/>
    <property type="match status" value="1"/>
</dbReference>
<evidence type="ECO:0000256" key="2">
    <source>
        <dbReference type="ARBA" id="ARBA00006835"/>
    </source>
</evidence>
<keyword evidence="5 9" id="KW-0240">DNA-directed RNA polymerase</keyword>
<feature type="region of interest" description="Disordered" evidence="10">
    <location>
        <begin position="139"/>
        <end position="253"/>
    </location>
</feature>
<evidence type="ECO:0000259" key="13">
    <source>
        <dbReference type="Pfam" id="PF22536"/>
    </source>
</evidence>
<dbReference type="InterPro" id="IPR055207">
    <property type="entry name" value="POLR3C_WHD"/>
</dbReference>
<evidence type="ECO:0000256" key="3">
    <source>
        <dbReference type="ARBA" id="ARBA00011206"/>
    </source>
</evidence>
<proteinExistence type="inferred from homology"/>
<comment type="subcellular location">
    <subcellularLocation>
        <location evidence="1 9">Nucleus</location>
    </subcellularLocation>
</comment>
<evidence type="ECO:0000256" key="7">
    <source>
        <dbReference type="ARBA" id="ARBA00023242"/>
    </source>
</evidence>
<name>A0A0F7SUK5_PHARH</name>
<comment type="function">
    <text evidence="8 9">DNA-dependent RNA polymerase catalyzes the transcription of DNA into RNA using the four ribonucleoside triphosphates as substrates. Specific core component of RNA polymerase III which synthesizes small RNAs, such as 5S rRNA and tRNAs.</text>
</comment>
<evidence type="ECO:0000256" key="6">
    <source>
        <dbReference type="ARBA" id="ARBA00023163"/>
    </source>
</evidence>
<evidence type="ECO:0000256" key="10">
    <source>
        <dbReference type="SAM" id="MobiDB-lite"/>
    </source>
</evidence>
<keyword evidence="7 9" id="KW-0539">Nucleus</keyword>
<feature type="domain" description="RNA polymerase III Rpc82 C -terminal" evidence="11">
    <location>
        <begin position="269"/>
        <end position="454"/>
    </location>
</feature>
<dbReference type="InterPro" id="IPR036390">
    <property type="entry name" value="WH_DNA-bd_sf"/>
</dbReference>
<reference evidence="14" key="1">
    <citation type="submission" date="2014-08" db="EMBL/GenBank/DDBJ databases">
        <authorList>
            <person name="Sharma Rahul"/>
            <person name="Thines Marco"/>
        </authorList>
    </citation>
    <scope>NUCLEOTIDE SEQUENCE</scope>
</reference>
<evidence type="ECO:0000256" key="5">
    <source>
        <dbReference type="ARBA" id="ARBA00022478"/>
    </source>
</evidence>
<dbReference type="PANTHER" id="PTHR12949">
    <property type="entry name" value="RNA POLYMERASE III DNA DIRECTED -RELATED"/>
    <property type="match status" value="1"/>
</dbReference>
<dbReference type="InterPro" id="IPR039748">
    <property type="entry name" value="RPC3"/>
</dbReference>
<dbReference type="GO" id="GO:0006351">
    <property type="term" value="P:DNA-templated transcription"/>
    <property type="evidence" value="ECO:0007669"/>
    <property type="project" value="InterPro"/>
</dbReference>
<evidence type="ECO:0000256" key="4">
    <source>
        <dbReference type="ARBA" id="ARBA00016689"/>
    </source>
</evidence>
<organism evidence="14">
    <name type="scientific">Phaffia rhodozyma</name>
    <name type="common">Yeast</name>
    <name type="synonym">Xanthophyllomyces dendrorhous</name>
    <dbReference type="NCBI Taxonomy" id="264483"/>
    <lineage>
        <taxon>Eukaryota</taxon>
        <taxon>Fungi</taxon>
        <taxon>Dikarya</taxon>
        <taxon>Basidiomycota</taxon>
        <taxon>Agaricomycotina</taxon>
        <taxon>Tremellomycetes</taxon>
        <taxon>Cystofilobasidiales</taxon>
        <taxon>Mrakiaceae</taxon>
        <taxon>Phaffia</taxon>
    </lineage>
</organism>
<evidence type="ECO:0000259" key="11">
    <source>
        <dbReference type="Pfam" id="PF05645"/>
    </source>
</evidence>
<feature type="compositionally biased region" description="Basic and acidic residues" evidence="10">
    <location>
        <begin position="186"/>
        <end position="212"/>
    </location>
</feature>
<dbReference type="InterPro" id="IPR013197">
    <property type="entry name" value="RNA_pol_III_RPC82-rel_HTH"/>
</dbReference>
<sequence length="684" mass="76739">MSDKEAVRLGHHIISVHFGPQVARVAHPILHRGRLTLPQISKLSSVPPRQVQAALIVLTQHNLLWWTGPDYTGGIEAYEMDVGSVLKLERVGRVVEMGRNEWGDEAASILNLLSTHGKLTLPQILAELAKADPATDASTSYLYSSTSDNQNQSNHLTRADRDSDSENDLSSSSSSSPPPTKKKSKRELEKERKDKERARKVREKEKAKEAKAGLKNGKRRMLQDEEEEEREEKDQRETGTDSLTNPTSELQPKVEFRVDKKKAASVQKTLLVLLRQSFILPYHPSQSISPRDKLITLRQEELAKIRGVIGPKDRNAAWEKAWGRVSAERESWADWKMALRKEIGKSKTKKPKLDDDALRISDSVYLYVNMDRFNVLIRNDLIVKAASDRFNVEAGSVVAAMLKSSHSSQMKVSEIRSDPVTIYQISQAIPRNLELFRGIFDPSSTLDSSSAPQAFIQTYLSLLGSEDNPTSSGQQAAFVGRSKSARDSAGSYQVEFETVCRRLKRRVLDAVVRERWGDDAARVVAVVLKYGKMDEKHISKVAMLSPKDVRVITAALSAASLLELQEVPRTTDRTPARTFYLWHVDLARAYTALISHLYKSMANQIQRKEAELRAVTGLVERRNRVDVRESGGSLLGTLDRRDLEILEEKLMKLTLACQRTDLNVFILRDLPGGPVGAGMLDMFD</sequence>
<feature type="compositionally biased region" description="Polar residues" evidence="10">
    <location>
        <begin position="240"/>
        <end position="250"/>
    </location>
</feature>
<dbReference type="InterPro" id="IPR008806">
    <property type="entry name" value="RNA_pol_III_Rpc82_C"/>
</dbReference>
<dbReference type="EMBL" id="LN483332">
    <property type="protein sequence ID" value="CED85196.1"/>
    <property type="molecule type" value="Genomic_DNA"/>
</dbReference>
<feature type="domain" description="RNA polymerase III subunit RPC82-related helix-turn-helix" evidence="12">
    <location>
        <begin position="11"/>
        <end position="63"/>
    </location>
</feature>
<evidence type="ECO:0000256" key="9">
    <source>
        <dbReference type="RuleBase" id="RU367076"/>
    </source>
</evidence>